<proteinExistence type="predicted"/>
<dbReference type="Proteomes" id="UP000887116">
    <property type="component" value="Unassembled WGS sequence"/>
</dbReference>
<feature type="compositionally biased region" description="Polar residues" evidence="1">
    <location>
        <begin position="30"/>
        <end position="42"/>
    </location>
</feature>
<name>A0A8X6JBU9_TRICU</name>
<dbReference type="EMBL" id="BMAO01035028">
    <property type="protein sequence ID" value="GFR00696.1"/>
    <property type="molecule type" value="Genomic_DNA"/>
</dbReference>
<accession>A0A8X6JBU9</accession>
<protein>
    <submittedName>
        <fullName evidence="2">Uncharacterized protein</fullName>
    </submittedName>
</protein>
<reference evidence="2" key="1">
    <citation type="submission" date="2020-07" db="EMBL/GenBank/DDBJ databases">
        <title>Multicomponent nature underlies the extraordinary mechanical properties of spider dragline silk.</title>
        <authorList>
            <person name="Kono N."/>
            <person name="Nakamura H."/>
            <person name="Mori M."/>
            <person name="Yoshida Y."/>
            <person name="Ohtoshi R."/>
            <person name="Malay A.D."/>
            <person name="Moran D.A.P."/>
            <person name="Tomita M."/>
            <person name="Numata K."/>
            <person name="Arakawa K."/>
        </authorList>
    </citation>
    <scope>NUCLEOTIDE SEQUENCE</scope>
</reference>
<organism evidence="2 3">
    <name type="scientific">Trichonephila clavata</name>
    <name type="common">Joro spider</name>
    <name type="synonym">Nephila clavata</name>
    <dbReference type="NCBI Taxonomy" id="2740835"/>
    <lineage>
        <taxon>Eukaryota</taxon>
        <taxon>Metazoa</taxon>
        <taxon>Ecdysozoa</taxon>
        <taxon>Arthropoda</taxon>
        <taxon>Chelicerata</taxon>
        <taxon>Arachnida</taxon>
        <taxon>Araneae</taxon>
        <taxon>Araneomorphae</taxon>
        <taxon>Entelegynae</taxon>
        <taxon>Araneoidea</taxon>
        <taxon>Nephilidae</taxon>
        <taxon>Trichonephila</taxon>
    </lineage>
</organism>
<gene>
    <name evidence="2" type="ORF">TNCT_197071</name>
</gene>
<evidence type="ECO:0000313" key="2">
    <source>
        <dbReference type="EMBL" id="GFR00696.1"/>
    </source>
</evidence>
<sequence>MGRVTGRKSPDQGRAATGQSPEEPLAESRPGTSLTRGQSLKTKPNAIRAGIHAHRLEAGAAGLLRNRNFNRAPRQG</sequence>
<keyword evidence="3" id="KW-1185">Reference proteome</keyword>
<evidence type="ECO:0000313" key="3">
    <source>
        <dbReference type="Proteomes" id="UP000887116"/>
    </source>
</evidence>
<feature type="region of interest" description="Disordered" evidence="1">
    <location>
        <begin position="1"/>
        <end position="45"/>
    </location>
</feature>
<dbReference type="AlphaFoldDB" id="A0A8X6JBU9"/>
<evidence type="ECO:0000256" key="1">
    <source>
        <dbReference type="SAM" id="MobiDB-lite"/>
    </source>
</evidence>
<comment type="caution">
    <text evidence="2">The sequence shown here is derived from an EMBL/GenBank/DDBJ whole genome shotgun (WGS) entry which is preliminary data.</text>
</comment>